<dbReference type="InterPro" id="IPR000868">
    <property type="entry name" value="Isochorismatase-like_dom"/>
</dbReference>
<name>A0A1W6ZNM9_9HYPH</name>
<keyword evidence="3" id="KW-1185">Reference proteome</keyword>
<gene>
    <name evidence="2" type="ORF">CAK95_07880</name>
</gene>
<proteinExistence type="predicted"/>
<dbReference type="PANTHER" id="PTHR43540">
    <property type="entry name" value="PEROXYUREIDOACRYLATE/UREIDOACRYLATE AMIDOHYDROLASE-RELATED"/>
    <property type="match status" value="1"/>
</dbReference>
<dbReference type="STRING" id="1235591.CAK95_07880"/>
<dbReference type="RefSeq" id="WP_086087419.1">
    <property type="nucleotide sequence ID" value="NZ_CP021112.1"/>
</dbReference>
<protein>
    <submittedName>
        <fullName evidence="2">Uncharacterized protein</fullName>
    </submittedName>
</protein>
<dbReference type="InterPro" id="IPR050272">
    <property type="entry name" value="Isochorismatase-like_hydrls"/>
</dbReference>
<evidence type="ECO:0000313" key="3">
    <source>
        <dbReference type="Proteomes" id="UP000194137"/>
    </source>
</evidence>
<dbReference type="SUPFAM" id="SSF52499">
    <property type="entry name" value="Isochorismatase-like hydrolases"/>
    <property type="match status" value="1"/>
</dbReference>
<dbReference type="AlphaFoldDB" id="A0A1W6ZNM9"/>
<reference evidence="2 3" key="1">
    <citation type="submission" date="2017-05" db="EMBL/GenBank/DDBJ databases">
        <title>Full genome sequence of Pseudorhodoplanes sinuspersici.</title>
        <authorList>
            <person name="Dastgheib S.M.M."/>
            <person name="Shavandi M."/>
            <person name="Tirandaz H."/>
        </authorList>
    </citation>
    <scope>NUCLEOTIDE SEQUENCE [LARGE SCALE GENOMIC DNA]</scope>
    <source>
        <strain evidence="2 3">RIPI110</strain>
    </source>
</reference>
<feature type="compositionally biased region" description="Basic and acidic residues" evidence="1">
    <location>
        <begin position="1"/>
        <end position="11"/>
    </location>
</feature>
<dbReference type="OrthoDB" id="9807387at2"/>
<dbReference type="InterPro" id="IPR036380">
    <property type="entry name" value="Isochorismatase-like_sf"/>
</dbReference>
<dbReference type="EMBL" id="CP021112">
    <property type="protein sequence ID" value="ARP99008.1"/>
    <property type="molecule type" value="Genomic_DNA"/>
</dbReference>
<dbReference type="Pfam" id="PF00857">
    <property type="entry name" value="Isochorismatase"/>
    <property type="match status" value="1"/>
</dbReference>
<dbReference type="KEGG" id="psin:CAK95_07880"/>
<dbReference type="Proteomes" id="UP000194137">
    <property type="component" value="Chromosome"/>
</dbReference>
<dbReference type="Gene3D" id="3.40.50.850">
    <property type="entry name" value="Isochorismatase-like"/>
    <property type="match status" value="1"/>
</dbReference>
<dbReference type="CDD" id="cd00431">
    <property type="entry name" value="cysteine_hydrolases"/>
    <property type="match status" value="1"/>
</dbReference>
<evidence type="ECO:0000256" key="1">
    <source>
        <dbReference type="SAM" id="MobiDB-lite"/>
    </source>
</evidence>
<evidence type="ECO:0000313" key="2">
    <source>
        <dbReference type="EMBL" id="ARP99008.1"/>
    </source>
</evidence>
<organism evidence="2 3">
    <name type="scientific">Pseudorhodoplanes sinuspersici</name>
    <dbReference type="NCBI Taxonomy" id="1235591"/>
    <lineage>
        <taxon>Bacteria</taxon>
        <taxon>Pseudomonadati</taxon>
        <taxon>Pseudomonadota</taxon>
        <taxon>Alphaproteobacteria</taxon>
        <taxon>Hyphomicrobiales</taxon>
        <taxon>Pseudorhodoplanes</taxon>
    </lineage>
</organism>
<dbReference type="PANTHER" id="PTHR43540:SF9">
    <property type="entry name" value="FAMILY HYDROLASE, PUTATIVE (AFU_ORTHOLOGUE AFUA_2G08700)-RELATED"/>
    <property type="match status" value="1"/>
</dbReference>
<accession>A0A1W6ZNM9</accession>
<sequence length="273" mass="29484">MQAPDSKEPTGHAHRSTRAAASSGLSFVRRPAEQRIVSILVDDIPVAVDLNATALIVIDMQNDFCHPDGWFAQKGTDIAPITAVIPQINALVGAVRASALPVIWLNWGVRADRANLPLMFAEKGARNASPTYSDPAPSGRGRILVRDEWGAATVDAMTVDASDLLVHKHRLSGFWDNELDSILRLRGITTLLFAGINIDRCVFSTLQDASFLGYDCMLVDDCCATVSPAYVRDAILFLIRQLHGVVTTSDAVFTALGPPEPASPTHRDNRSAS</sequence>
<feature type="region of interest" description="Disordered" evidence="1">
    <location>
        <begin position="1"/>
        <end position="24"/>
    </location>
</feature>